<proteinExistence type="predicted"/>
<dbReference type="EMBL" id="GBRH01278530">
    <property type="protein sequence ID" value="JAD19365.1"/>
    <property type="molecule type" value="Transcribed_RNA"/>
</dbReference>
<organism evidence="2">
    <name type="scientific">Arundo donax</name>
    <name type="common">Giant reed</name>
    <name type="synonym">Donax arundinaceus</name>
    <dbReference type="NCBI Taxonomy" id="35708"/>
    <lineage>
        <taxon>Eukaryota</taxon>
        <taxon>Viridiplantae</taxon>
        <taxon>Streptophyta</taxon>
        <taxon>Embryophyta</taxon>
        <taxon>Tracheophyta</taxon>
        <taxon>Spermatophyta</taxon>
        <taxon>Magnoliopsida</taxon>
        <taxon>Liliopsida</taxon>
        <taxon>Poales</taxon>
        <taxon>Poaceae</taxon>
        <taxon>PACMAD clade</taxon>
        <taxon>Arundinoideae</taxon>
        <taxon>Arundineae</taxon>
        <taxon>Arundo</taxon>
    </lineage>
</organism>
<feature type="chain" id="PRO_5002059554" evidence="1">
    <location>
        <begin position="17"/>
        <end position="31"/>
    </location>
</feature>
<reference evidence="2" key="2">
    <citation type="journal article" date="2015" name="Data Brief">
        <title>Shoot transcriptome of the giant reed, Arundo donax.</title>
        <authorList>
            <person name="Barrero R.A."/>
            <person name="Guerrero F.D."/>
            <person name="Moolhuijzen P."/>
            <person name="Goolsby J.A."/>
            <person name="Tidwell J."/>
            <person name="Bellgard S.E."/>
            <person name="Bellgard M.I."/>
        </authorList>
    </citation>
    <scope>NUCLEOTIDE SEQUENCE</scope>
    <source>
        <tissue evidence="2">Shoot tissue taken approximately 20 cm above the soil surface</tissue>
    </source>
</reference>
<reference evidence="2" key="1">
    <citation type="submission" date="2014-09" db="EMBL/GenBank/DDBJ databases">
        <authorList>
            <person name="Magalhaes I.L.F."/>
            <person name="Oliveira U."/>
            <person name="Santos F.R."/>
            <person name="Vidigal T.H.D.A."/>
            <person name="Brescovit A.D."/>
            <person name="Santos A.J."/>
        </authorList>
    </citation>
    <scope>NUCLEOTIDE SEQUENCE</scope>
    <source>
        <tissue evidence="2">Shoot tissue taken approximately 20 cm above the soil surface</tissue>
    </source>
</reference>
<name>A0A0A8Y2D8_ARUDO</name>
<protein>
    <submittedName>
        <fullName evidence="2">Uncharacterized protein</fullName>
    </submittedName>
</protein>
<sequence>MGIGYLYLIRFLLTHAFRFLHQYTVCVTVNE</sequence>
<keyword evidence="1" id="KW-0732">Signal</keyword>
<evidence type="ECO:0000256" key="1">
    <source>
        <dbReference type="SAM" id="SignalP"/>
    </source>
</evidence>
<dbReference type="AlphaFoldDB" id="A0A0A8Y2D8"/>
<evidence type="ECO:0000313" key="2">
    <source>
        <dbReference type="EMBL" id="JAD19365.1"/>
    </source>
</evidence>
<accession>A0A0A8Y2D8</accession>
<feature type="signal peptide" evidence="1">
    <location>
        <begin position="1"/>
        <end position="16"/>
    </location>
</feature>